<evidence type="ECO:0000313" key="5">
    <source>
        <dbReference type="EMBL" id="MBI2096836.1"/>
    </source>
</evidence>
<dbReference type="InterPro" id="IPR003616">
    <property type="entry name" value="Post-SET_dom"/>
</dbReference>
<evidence type="ECO:0000256" key="1">
    <source>
        <dbReference type="ARBA" id="ARBA00022679"/>
    </source>
</evidence>
<dbReference type="PROSITE" id="PS50868">
    <property type="entry name" value="POST_SET"/>
    <property type="match status" value="1"/>
</dbReference>
<dbReference type="Proteomes" id="UP000724148">
    <property type="component" value="Unassembled WGS sequence"/>
</dbReference>
<comment type="caution">
    <text evidence="5">The sequence shown here is derived from an EMBL/GenBank/DDBJ whole genome shotgun (WGS) entry which is preliminary data.</text>
</comment>
<evidence type="ECO:0000256" key="2">
    <source>
        <dbReference type="ARBA" id="ARBA00022691"/>
    </source>
</evidence>
<keyword evidence="2" id="KW-0949">S-adenosyl-L-methionine</keyword>
<dbReference type="EMBL" id="JACOZA010000040">
    <property type="protein sequence ID" value="MBI2096836.1"/>
    <property type="molecule type" value="Genomic_DNA"/>
</dbReference>
<protein>
    <submittedName>
        <fullName evidence="5">SET domain-containing protein-lysine N-methyltransferase</fullName>
    </submittedName>
</protein>
<evidence type="ECO:0000259" key="3">
    <source>
        <dbReference type="PROSITE" id="PS50280"/>
    </source>
</evidence>
<evidence type="ECO:0000259" key="4">
    <source>
        <dbReference type="PROSITE" id="PS50868"/>
    </source>
</evidence>
<dbReference type="PROSITE" id="PS50280">
    <property type="entry name" value="SET"/>
    <property type="match status" value="1"/>
</dbReference>
<evidence type="ECO:0000313" key="6">
    <source>
        <dbReference type="Proteomes" id="UP000724148"/>
    </source>
</evidence>
<dbReference type="SMART" id="SM00317">
    <property type="entry name" value="SET"/>
    <property type="match status" value="1"/>
</dbReference>
<feature type="domain" description="Post-SET" evidence="4">
    <location>
        <begin position="115"/>
        <end position="131"/>
    </location>
</feature>
<dbReference type="InterPro" id="IPR001214">
    <property type="entry name" value="SET_dom"/>
</dbReference>
<reference evidence="5" key="1">
    <citation type="submission" date="2020-07" db="EMBL/GenBank/DDBJ databases">
        <title>Huge and variable diversity of episymbiotic CPR bacteria and DPANN archaea in groundwater ecosystems.</title>
        <authorList>
            <person name="He C.Y."/>
            <person name="Keren R."/>
            <person name="Whittaker M."/>
            <person name="Farag I.F."/>
            <person name="Doudna J."/>
            <person name="Cate J.H.D."/>
            <person name="Banfield J.F."/>
        </authorList>
    </citation>
    <scope>NUCLEOTIDE SEQUENCE</scope>
    <source>
        <strain evidence="5">NC_groundwater_193_Ag_S-0.1um_51_7</strain>
    </source>
</reference>
<sequence>MYRIEDQVYAKETGHYGKSLFAKKSFKKDELVFVAFGPIVNQATKYTIPIDYQLKIDPTRPEGNLCKYICHSCEPNLGIRERTLFVAFKDIEKDEEVTVDYAMLGYEYGNELSGEERICHCGRESCRGKLGCYKELLQNLREKYRGYISDYLLKI</sequence>
<dbReference type="InterPro" id="IPR053201">
    <property type="entry name" value="Flavunoidine_N-MTase"/>
</dbReference>
<name>A0A931WPJ1_9BACT</name>
<dbReference type="Gene3D" id="2.170.270.10">
    <property type="entry name" value="SET domain"/>
    <property type="match status" value="1"/>
</dbReference>
<keyword evidence="1" id="KW-0808">Transferase</keyword>
<dbReference type="SUPFAM" id="SSF82199">
    <property type="entry name" value="SET domain"/>
    <property type="match status" value="1"/>
</dbReference>
<dbReference type="Pfam" id="PF00856">
    <property type="entry name" value="SET"/>
    <property type="match status" value="1"/>
</dbReference>
<dbReference type="PANTHER" id="PTHR12350">
    <property type="entry name" value="HISTONE-LYSINE N-METHYLTRANSFERASE-RELATED"/>
    <property type="match status" value="1"/>
</dbReference>
<feature type="domain" description="SET" evidence="3">
    <location>
        <begin position="1"/>
        <end position="102"/>
    </location>
</feature>
<dbReference type="GO" id="GO:0016740">
    <property type="term" value="F:transferase activity"/>
    <property type="evidence" value="ECO:0007669"/>
    <property type="project" value="UniProtKB-KW"/>
</dbReference>
<dbReference type="PANTHER" id="PTHR12350:SF19">
    <property type="entry name" value="SET DOMAIN-CONTAINING PROTEIN"/>
    <property type="match status" value="1"/>
</dbReference>
<organism evidence="5 6">
    <name type="scientific">Candidatus Sungiibacteriota bacterium</name>
    <dbReference type="NCBI Taxonomy" id="2750080"/>
    <lineage>
        <taxon>Bacteria</taxon>
        <taxon>Candidatus Sungiibacteriota</taxon>
    </lineage>
</organism>
<dbReference type="AlphaFoldDB" id="A0A931WPJ1"/>
<proteinExistence type="predicted"/>
<gene>
    <name evidence="5" type="ORF">HYT40_01620</name>
</gene>
<dbReference type="InterPro" id="IPR046341">
    <property type="entry name" value="SET_dom_sf"/>
</dbReference>
<accession>A0A931WPJ1</accession>